<name>A0ACC0DCI8_9PEZI</name>
<reference evidence="1 2" key="1">
    <citation type="journal article" date="2022" name="New Phytol.">
        <title>Ecological generalism drives hyperdiversity of secondary metabolite gene clusters in xylarialean endophytes.</title>
        <authorList>
            <person name="Franco M.E.E."/>
            <person name="Wisecaver J.H."/>
            <person name="Arnold A.E."/>
            <person name="Ju Y.M."/>
            <person name="Slot J.C."/>
            <person name="Ahrendt S."/>
            <person name="Moore L.P."/>
            <person name="Eastman K.E."/>
            <person name="Scott K."/>
            <person name="Konkel Z."/>
            <person name="Mondo S.J."/>
            <person name="Kuo A."/>
            <person name="Hayes R.D."/>
            <person name="Haridas S."/>
            <person name="Andreopoulos B."/>
            <person name="Riley R."/>
            <person name="LaButti K."/>
            <person name="Pangilinan J."/>
            <person name="Lipzen A."/>
            <person name="Amirebrahimi M."/>
            <person name="Yan J."/>
            <person name="Adam C."/>
            <person name="Keymanesh K."/>
            <person name="Ng V."/>
            <person name="Louie K."/>
            <person name="Northen T."/>
            <person name="Drula E."/>
            <person name="Henrissat B."/>
            <person name="Hsieh H.M."/>
            <person name="Youens-Clark K."/>
            <person name="Lutzoni F."/>
            <person name="Miadlikowska J."/>
            <person name="Eastwood D.C."/>
            <person name="Hamelin R.C."/>
            <person name="Grigoriev I.V."/>
            <person name="U'Ren J.M."/>
        </authorList>
    </citation>
    <scope>NUCLEOTIDE SEQUENCE [LARGE SCALE GENOMIC DNA]</scope>
    <source>
        <strain evidence="1 2">ER1909</strain>
    </source>
</reference>
<accession>A0ACC0DCI8</accession>
<gene>
    <name evidence="1" type="ORF">F4821DRAFT_268035</name>
</gene>
<evidence type="ECO:0000313" key="2">
    <source>
        <dbReference type="Proteomes" id="UP001497680"/>
    </source>
</evidence>
<comment type="caution">
    <text evidence="1">The sequence shown here is derived from an EMBL/GenBank/DDBJ whole genome shotgun (WGS) entry which is preliminary data.</text>
</comment>
<dbReference type="EMBL" id="MU394291">
    <property type="protein sequence ID" value="KAI6090463.1"/>
    <property type="molecule type" value="Genomic_DNA"/>
</dbReference>
<evidence type="ECO:0000313" key="1">
    <source>
        <dbReference type="EMBL" id="KAI6090463.1"/>
    </source>
</evidence>
<keyword evidence="2" id="KW-1185">Reference proteome</keyword>
<dbReference type="Proteomes" id="UP001497680">
    <property type="component" value="Unassembled WGS sequence"/>
</dbReference>
<proteinExistence type="predicted"/>
<sequence>MRQLRQRFPRQSPFAGELNDENPNCALCINHVIALRDAMPIMKNFISEPQALASLFLDGGIYLWSKGSLIDGEALTGEAKAICDGTEIEGSMTAQIYSFHGSILCNSGNTEQGLAYFKKSLETLRRHFGSGATRDADRALVANAWNNLACAYYDLGEYDRAELCNMRSLWQKQKLADQGLPMSHLLCLSYQNIANTFAGQERYDEAASFFEKALNAATREESVSRRALTSHNYGIMRLMQDRVEEARELLEIAYQLRCEKIGDHPDTAASLHMLACCYYRKGDEDSLDIARQLLNDSLRILRSRPSSADESRIERSLFKLSLVQEALGDLGAETSRLEVRHLYSKLTGKPTLPASEEELDVLVAYI</sequence>
<protein>
    <submittedName>
        <fullName evidence="1">Uncharacterized protein</fullName>
    </submittedName>
</protein>
<organism evidence="1 2">
    <name type="scientific">Hypoxylon rubiginosum</name>
    <dbReference type="NCBI Taxonomy" id="110542"/>
    <lineage>
        <taxon>Eukaryota</taxon>
        <taxon>Fungi</taxon>
        <taxon>Dikarya</taxon>
        <taxon>Ascomycota</taxon>
        <taxon>Pezizomycotina</taxon>
        <taxon>Sordariomycetes</taxon>
        <taxon>Xylariomycetidae</taxon>
        <taxon>Xylariales</taxon>
        <taxon>Hypoxylaceae</taxon>
        <taxon>Hypoxylon</taxon>
    </lineage>
</organism>